<dbReference type="PANTHER" id="PTHR23355:SF9">
    <property type="entry name" value="DIS3-LIKE EXONUCLEASE 2"/>
    <property type="match status" value="1"/>
</dbReference>
<evidence type="ECO:0000259" key="1">
    <source>
        <dbReference type="SMART" id="SM00955"/>
    </source>
</evidence>
<reference evidence="2 3" key="1">
    <citation type="submission" date="2010-04" db="EMBL/GenBank/DDBJ databases">
        <authorList>
            <person name="Qin X."/>
            <person name="Bachman B."/>
            <person name="Battles P."/>
            <person name="Bell A."/>
            <person name="Bess C."/>
            <person name="Bickham C."/>
            <person name="Chaboub L."/>
            <person name="Chen D."/>
            <person name="Coyle M."/>
            <person name="Deiros D.R."/>
            <person name="Dinh H."/>
            <person name="Forbes L."/>
            <person name="Fowler G."/>
            <person name="Francisco L."/>
            <person name="Fu Q."/>
            <person name="Gubbala S."/>
            <person name="Hale W."/>
            <person name="Han Y."/>
            <person name="Hemphill L."/>
            <person name="Highlander S.K."/>
            <person name="Hirani K."/>
            <person name="Hogues M."/>
            <person name="Jackson L."/>
            <person name="Jakkamsetti A."/>
            <person name="Javaid M."/>
            <person name="Jiang H."/>
            <person name="Korchina V."/>
            <person name="Kovar C."/>
            <person name="Lara F."/>
            <person name="Lee S."/>
            <person name="Mata R."/>
            <person name="Mathew T."/>
            <person name="Moen C."/>
            <person name="Morales K."/>
            <person name="Munidasa M."/>
            <person name="Nazareth L."/>
            <person name="Ngo R."/>
            <person name="Nguyen L."/>
            <person name="Okwuonu G."/>
            <person name="Ongeri F."/>
            <person name="Patil S."/>
            <person name="Petrosino J."/>
            <person name="Pham C."/>
            <person name="Pham P."/>
            <person name="Pu L.-L."/>
            <person name="Puazo M."/>
            <person name="Raj R."/>
            <person name="Reid J."/>
            <person name="Rouhana J."/>
            <person name="Saada N."/>
            <person name="Shang Y."/>
            <person name="Simmons D."/>
            <person name="Thornton R."/>
            <person name="Warren J."/>
            <person name="Weissenberger G."/>
            <person name="Zhang J."/>
            <person name="Zhang L."/>
            <person name="Zhou C."/>
            <person name="Zhu D."/>
            <person name="Muzny D."/>
            <person name="Worley K."/>
            <person name="Gibbs R."/>
        </authorList>
    </citation>
    <scope>NUCLEOTIDE SEQUENCE [LARGE SCALE GENOMIC DNA]</scope>
    <source>
        <strain evidence="2 3">ATCC 49030</strain>
    </source>
</reference>
<evidence type="ECO:0000313" key="2">
    <source>
        <dbReference type="EMBL" id="EFG48427.1"/>
    </source>
</evidence>
<dbReference type="InterPro" id="IPR050180">
    <property type="entry name" value="RNR_Ribonuclease"/>
</dbReference>
<dbReference type="PANTHER" id="PTHR23355">
    <property type="entry name" value="RIBONUCLEASE"/>
    <property type="match status" value="1"/>
</dbReference>
<dbReference type="SUPFAM" id="SSF50249">
    <property type="entry name" value="Nucleic acid-binding proteins"/>
    <property type="match status" value="1"/>
</dbReference>
<dbReference type="GO" id="GO:0004540">
    <property type="term" value="F:RNA nuclease activity"/>
    <property type="evidence" value="ECO:0007669"/>
    <property type="project" value="InterPro"/>
</dbReference>
<protein>
    <submittedName>
        <fullName evidence="2">RNB-like protein</fullName>
    </submittedName>
</protein>
<organism evidence="2 3">
    <name type="scientific">Brevibacterium mcbrellneri ATCC 49030</name>
    <dbReference type="NCBI Taxonomy" id="585530"/>
    <lineage>
        <taxon>Bacteria</taxon>
        <taxon>Bacillati</taxon>
        <taxon>Actinomycetota</taxon>
        <taxon>Actinomycetes</taxon>
        <taxon>Micrococcales</taxon>
        <taxon>Brevibacteriaceae</taxon>
        <taxon>Brevibacterium</taxon>
    </lineage>
</organism>
<feature type="domain" description="RNB" evidence="1">
    <location>
        <begin position="78"/>
        <end position="394"/>
    </location>
</feature>
<gene>
    <name evidence="2" type="ORF">HMPREF0183_0395</name>
</gene>
<name>D4YKD5_9MICO</name>
<dbReference type="InterPro" id="IPR040596">
    <property type="entry name" value="RNase_II_C_S1"/>
</dbReference>
<accession>D4YKD5</accession>
<dbReference type="InterPro" id="IPR012340">
    <property type="entry name" value="NA-bd_OB-fold"/>
</dbReference>
<dbReference type="STRING" id="585530.HMPREF0183_0395"/>
<dbReference type="eggNOG" id="COG0557">
    <property type="taxonomic scope" value="Bacteria"/>
</dbReference>
<dbReference type="InterPro" id="IPR001900">
    <property type="entry name" value="RNase_II/R"/>
</dbReference>
<dbReference type="GO" id="GO:0006402">
    <property type="term" value="P:mRNA catabolic process"/>
    <property type="evidence" value="ECO:0007669"/>
    <property type="project" value="TreeGrafter"/>
</dbReference>
<dbReference type="EMBL" id="ADNU01000012">
    <property type="protein sequence ID" value="EFG48427.1"/>
    <property type="molecule type" value="Genomic_DNA"/>
</dbReference>
<dbReference type="AlphaFoldDB" id="D4YKD5"/>
<keyword evidence="3" id="KW-1185">Reference proteome</keyword>
<sequence>MQVRILLGALALLYAGGMFQRRFRIQRSAAQRLQSAYDELASDLPHDFPAPVLEETRSAIEDLADPFATGRDGLDSDKQDYTHVPFVTIDPPGARDLDQAMHLSQDSTETGTFTVMYAIADVGRFIEPGGPLDQETRTRGQTIYLPDRKIPLHPKELSEDAASLLPEQTRSAYVFTAKVATDGKLTDYTLERAVVRSRAQLDYTTVQHEWEQGQDLHPSIALLPQVGEALLADARSRGAIDLAIPDQEVTDTLTLQYRPRGGIEDFNAQISLLAGRIAAQLQIQAGTGILRTLNFPDEETVEKFHAIVRTLGFEPRDTYQETLRSIDHLGNDPRALAVHYASPMLFRGAGYTLVGTDPDPVQAAVGAPYAHATAPLRRLVDRFVLPIAEAAARNAPTPSVDGLEDIISIMKSTGSVASRIDKDAIETTEAVLLSGRIGEEFIGVVVGHKKRDDSPVLNVHVPDPAVVVDVKGEAPVGQEVRIRLESVQDNTPVFTIADHDL</sequence>
<evidence type="ECO:0000313" key="3">
    <source>
        <dbReference type="Proteomes" id="UP000005714"/>
    </source>
</evidence>
<dbReference type="Proteomes" id="UP000005714">
    <property type="component" value="Unassembled WGS sequence"/>
</dbReference>
<comment type="caution">
    <text evidence="2">The sequence shown here is derived from an EMBL/GenBank/DDBJ whole genome shotgun (WGS) entry which is preliminary data.</text>
</comment>
<dbReference type="Pfam" id="PF18614">
    <property type="entry name" value="RNase_II_C_S1"/>
    <property type="match status" value="1"/>
</dbReference>
<dbReference type="GO" id="GO:0003723">
    <property type="term" value="F:RNA binding"/>
    <property type="evidence" value="ECO:0007669"/>
    <property type="project" value="InterPro"/>
</dbReference>
<dbReference type="SMART" id="SM00955">
    <property type="entry name" value="RNB"/>
    <property type="match status" value="1"/>
</dbReference>
<proteinExistence type="predicted"/>
<dbReference type="Pfam" id="PF00773">
    <property type="entry name" value="RNB"/>
    <property type="match status" value="1"/>
</dbReference>